<proteinExistence type="predicted"/>
<feature type="region of interest" description="Disordered" evidence="1">
    <location>
        <begin position="216"/>
        <end position="244"/>
    </location>
</feature>
<protein>
    <submittedName>
        <fullName evidence="2">Uncharacterized protein</fullName>
    </submittedName>
</protein>
<sequence length="285" mass="31625">MTEPDFDGESVLRFFMTNFDVEDEDNKVGKQTIFSPEGNGHKLLNIPVADATALSHLHDACRSVVTRQNPEAAMFVANFMRLSAYIVQHLSCKEQVQEIVLEAVMDVATRRDCFSLYTREIVLKAAMESAMFTNPQRERLMERLAKTWGEAIWSTENGIWNCPIGCFEQFAKGTGGINGATMTNDIGPHVSSYKQTTGNTAPDEDRMNLNLSADERLNIASGGTDEGSEEYSYSSYEEEEGTSDRGIWNSVKKENFSCLSNTGVTAGKPPTVCFMQYDSPSDSLI</sequence>
<gene>
    <name evidence="2" type="ORF">HOLleu_16252</name>
</gene>
<evidence type="ECO:0000313" key="2">
    <source>
        <dbReference type="EMBL" id="KAJ8038742.1"/>
    </source>
</evidence>
<reference evidence="2" key="1">
    <citation type="submission" date="2021-10" db="EMBL/GenBank/DDBJ databases">
        <title>Tropical sea cucumber genome reveals ecological adaptation and Cuvierian tubules defense mechanism.</title>
        <authorList>
            <person name="Chen T."/>
        </authorList>
    </citation>
    <scope>NUCLEOTIDE SEQUENCE</scope>
    <source>
        <strain evidence="2">Nanhai2018</strain>
        <tissue evidence="2">Muscle</tissue>
    </source>
</reference>
<evidence type="ECO:0000256" key="1">
    <source>
        <dbReference type="SAM" id="MobiDB-lite"/>
    </source>
</evidence>
<comment type="caution">
    <text evidence="2">The sequence shown here is derived from an EMBL/GenBank/DDBJ whole genome shotgun (WGS) entry which is preliminary data.</text>
</comment>
<evidence type="ECO:0000313" key="3">
    <source>
        <dbReference type="Proteomes" id="UP001152320"/>
    </source>
</evidence>
<dbReference type="Proteomes" id="UP001152320">
    <property type="component" value="Chromosome 7"/>
</dbReference>
<accession>A0A9Q1H7P1</accession>
<keyword evidence="3" id="KW-1185">Reference proteome</keyword>
<name>A0A9Q1H7P1_HOLLE</name>
<dbReference type="EMBL" id="JAIZAY010000007">
    <property type="protein sequence ID" value="KAJ8038742.1"/>
    <property type="molecule type" value="Genomic_DNA"/>
</dbReference>
<organism evidence="2 3">
    <name type="scientific">Holothuria leucospilota</name>
    <name type="common">Black long sea cucumber</name>
    <name type="synonym">Mertensiothuria leucospilota</name>
    <dbReference type="NCBI Taxonomy" id="206669"/>
    <lineage>
        <taxon>Eukaryota</taxon>
        <taxon>Metazoa</taxon>
        <taxon>Echinodermata</taxon>
        <taxon>Eleutherozoa</taxon>
        <taxon>Echinozoa</taxon>
        <taxon>Holothuroidea</taxon>
        <taxon>Aspidochirotacea</taxon>
        <taxon>Aspidochirotida</taxon>
        <taxon>Holothuriidae</taxon>
        <taxon>Holothuria</taxon>
    </lineage>
</organism>
<dbReference type="AlphaFoldDB" id="A0A9Q1H7P1"/>
<dbReference type="OrthoDB" id="10549418at2759"/>